<organism evidence="1 2">
    <name type="scientific">Phyllotreta striolata</name>
    <name type="common">Striped flea beetle</name>
    <name type="synonym">Crioceris striolata</name>
    <dbReference type="NCBI Taxonomy" id="444603"/>
    <lineage>
        <taxon>Eukaryota</taxon>
        <taxon>Metazoa</taxon>
        <taxon>Ecdysozoa</taxon>
        <taxon>Arthropoda</taxon>
        <taxon>Hexapoda</taxon>
        <taxon>Insecta</taxon>
        <taxon>Pterygota</taxon>
        <taxon>Neoptera</taxon>
        <taxon>Endopterygota</taxon>
        <taxon>Coleoptera</taxon>
        <taxon>Polyphaga</taxon>
        <taxon>Cucujiformia</taxon>
        <taxon>Chrysomeloidea</taxon>
        <taxon>Chrysomelidae</taxon>
        <taxon>Galerucinae</taxon>
        <taxon>Alticini</taxon>
        <taxon>Phyllotreta</taxon>
    </lineage>
</organism>
<evidence type="ECO:0000313" key="2">
    <source>
        <dbReference type="Proteomes" id="UP001153712"/>
    </source>
</evidence>
<protein>
    <submittedName>
        <fullName evidence="1">Uncharacterized protein</fullName>
    </submittedName>
</protein>
<dbReference type="AlphaFoldDB" id="A0A9N9TJU4"/>
<proteinExistence type="predicted"/>
<gene>
    <name evidence="1" type="ORF">PHYEVI_LOCUS3628</name>
</gene>
<evidence type="ECO:0000313" key="1">
    <source>
        <dbReference type="EMBL" id="CAG9857222.1"/>
    </source>
</evidence>
<dbReference type="Proteomes" id="UP001153712">
    <property type="component" value="Chromosome 13"/>
</dbReference>
<reference evidence="1" key="1">
    <citation type="submission" date="2022-01" db="EMBL/GenBank/DDBJ databases">
        <authorList>
            <person name="King R."/>
        </authorList>
    </citation>
    <scope>NUCLEOTIDE SEQUENCE</scope>
</reference>
<sequence length="81" mass="9086">MSVPISSKSSWGTVAGLIAEFVIFDVRSSFELKPRYVPCYFSVFRFNGRRCSDCGNKSGNSKCRTGSFSISIFYSLDRSTF</sequence>
<dbReference type="EMBL" id="OU900106">
    <property type="protein sequence ID" value="CAG9857222.1"/>
    <property type="molecule type" value="Genomic_DNA"/>
</dbReference>
<name>A0A9N9TJU4_PHYSR</name>
<accession>A0A9N9TJU4</accession>
<keyword evidence="2" id="KW-1185">Reference proteome</keyword>